<name>A0ABR2PCB6_9ROSI</name>
<dbReference type="Proteomes" id="UP001396334">
    <property type="component" value="Unassembled WGS sequence"/>
</dbReference>
<gene>
    <name evidence="2" type="ORF">V6N11_082364</name>
</gene>
<comment type="caution">
    <text evidence="2">The sequence shown here is derived from an EMBL/GenBank/DDBJ whole genome shotgun (WGS) entry which is preliminary data.</text>
</comment>
<reference evidence="2 3" key="1">
    <citation type="journal article" date="2024" name="G3 (Bethesda)">
        <title>Genome assembly of Hibiscus sabdariffa L. provides insights into metabolisms of medicinal natural products.</title>
        <authorList>
            <person name="Kim T."/>
        </authorList>
    </citation>
    <scope>NUCLEOTIDE SEQUENCE [LARGE SCALE GENOMIC DNA]</scope>
    <source>
        <strain evidence="2">TK-2024</strain>
        <tissue evidence="2">Old leaves</tissue>
    </source>
</reference>
<sequence length="404" mass="42038">MVVQANLVVSHGVTSQASSGVSSANSSSFDHKSMSIVSQGQETSGQTYAKGSRGGSSYRGRGRGRATIMRMVLQMSVQQQTHGFSQYGHGHSFPHHQQFSYFPAQGANSLSGAMPGFFSPVVPISATSGGYNNFSSSGGSGVTPSALVSSSGGVVSQGTPSAAQASISFSPASQPTTVFVLNSSTNMNVLPGEIGWVSTYVLVVQTITNLNDLLFQSQYSVPSAHVSPQQRCVSVEVPHLSEGDRVVCADSTPSVQVPSQEENVRVSRRIGVENAQPSGFDKGSGGKSSLATSCYEDGSLVAPAVSEAGRALSSETDESSNEVSEASQALPTETNEFFTGQVLPAENNESLNEGDEVRATSEDFHGNDSVIEPGAEVVGGQGSLFKFAGFSVFEDGNCKGNVRM</sequence>
<accession>A0ABR2PCB6</accession>
<proteinExistence type="predicted"/>
<dbReference type="EMBL" id="JBBPBN010000065">
    <property type="protein sequence ID" value="KAK8986080.1"/>
    <property type="molecule type" value="Genomic_DNA"/>
</dbReference>
<feature type="compositionally biased region" description="Polar residues" evidence="1">
    <location>
        <begin position="35"/>
        <end position="49"/>
    </location>
</feature>
<protein>
    <submittedName>
        <fullName evidence="2">Uncharacterized protein</fullName>
    </submittedName>
</protein>
<keyword evidence="3" id="KW-1185">Reference proteome</keyword>
<feature type="compositionally biased region" description="Polar residues" evidence="1">
    <location>
        <begin position="321"/>
        <end position="334"/>
    </location>
</feature>
<feature type="region of interest" description="Disordered" evidence="1">
    <location>
        <begin position="14"/>
        <end position="62"/>
    </location>
</feature>
<organism evidence="2 3">
    <name type="scientific">Hibiscus sabdariffa</name>
    <name type="common">roselle</name>
    <dbReference type="NCBI Taxonomy" id="183260"/>
    <lineage>
        <taxon>Eukaryota</taxon>
        <taxon>Viridiplantae</taxon>
        <taxon>Streptophyta</taxon>
        <taxon>Embryophyta</taxon>
        <taxon>Tracheophyta</taxon>
        <taxon>Spermatophyta</taxon>
        <taxon>Magnoliopsida</taxon>
        <taxon>eudicotyledons</taxon>
        <taxon>Gunneridae</taxon>
        <taxon>Pentapetalae</taxon>
        <taxon>rosids</taxon>
        <taxon>malvids</taxon>
        <taxon>Malvales</taxon>
        <taxon>Malvaceae</taxon>
        <taxon>Malvoideae</taxon>
        <taxon>Hibiscus</taxon>
    </lineage>
</organism>
<feature type="compositionally biased region" description="Low complexity" evidence="1">
    <location>
        <begin position="15"/>
        <end position="28"/>
    </location>
</feature>
<feature type="region of interest" description="Disordered" evidence="1">
    <location>
        <begin position="308"/>
        <end position="334"/>
    </location>
</feature>
<evidence type="ECO:0000256" key="1">
    <source>
        <dbReference type="SAM" id="MobiDB-lite"/>
    </source>
</evidence>
<evidence type="ECO:0000313" key="2">
    <source>
        <dbReference type="EMBL" id="KAK8986080.1"/>
    </source>
</evidence>
<evidence type="ECO:0000313" key="3">
    <source>
        <dbReference type="Proteomes" id="UP001396334"/>
    </source>
</evidence>
<feature type="region of interest" description="Disordered" evidence="1">
    <location>
        <begin position="253"/>
        <end position="288"/>
    </location>
</feature>